<proteinExistence type="predicted"/>
<dbReference type="InterPro" id="IPR015888">
    <property type="entry name" value="Fuc_isomerase_C"/>
</dbReference>
<evidence type="ECO:0000259" key="4">
    <source>
        <dbReference type="Pfam" id="PF02952"/>
    </source>
</evidence>
<evidence type="ECO:0000313" key="5">
    <source>
        <dbReference type="EMBL" id="KXK65931.1"/>
    </source>
</evidence>
<reference evidence="5 6" key="1">
    <citation type="submission" date="2016-02" db="EMBL/GenBank/DDBJ databases">
        <authorList>
            <person name="Wen L."/>
            <person name="He K."/>
            <person name="Yang H."/>
        </authorList>
    </citation>
    <scope>NUCLEOTIDE SEQUENCE [LARGE SCALE GENOMIC DNA]</scope>
    <source>
        <strain evidence="5 6">DSM 22607</strain>
    </source>
</reference>
<sequence>MPPKRRSLLPGQRNGAASDREAERIGGDRSMTTFALFYGNRAFMPDEVIDEARPQLEKAVKEAGCDFISMDVGQTSHGAAETVREGKIYARFLEENKGKFDGVIACLANFSDESAAVAALKDCGVPILIQACPDEIGKMDFAGRRDAFCGKLAITDLFYQYGIPFSLTQSHVVGLDSEEFKGELKKFGAVCRVVKNLRNLTVAAVGARVSAFKTMRFDELTAQKYGITVETVDLADFFLRMKSADPFSAEYKSRMEFYENYADCTRVPAASMDKMVRASLAADQVAAELETDCMTIRCWDEFQREMQISVCSLVSELNERGIVTACELDLANAICMKALSSASEQPAMCLDFNNNYGSEPDKCILFHCGPVCNTMMKDKGTIVEHKMFKKTMGDDVSWGVNQGTIRAMPMTYSSAKTDSGTIVAYVDNGEFVNDPIEAEYFGTGGVARIADLQKKLYRIAKNGFRHHVSVSAGQNRDALVEAYRGYLGFEVMDL</sequence>
<dbReference type="Proteomes" id="UP000070366">
    <property type="component" value="Unassembled WGS sequence"/>
</dbReference>
<accession>A0A136Q5I2</accession>
<dbReference type="PANTHER" id="PTHR36120:SF1">
    <property type="entry name" value="L-FUCOSE ISOMERASE C-TERMINAL DOMAIN-CONTAINING PROTEIN"/>
    <property type="match status" value="1"/>
</dbReference>
<dbReference type="GO" id="GO:0008736">
    <property type="term" value="F:L-fucose isomerase activity"/>
    <property type="evidence" value="ECO:0007669"/>
    <property type="project" value="InterPro"/>
</dbReference>
<evidence type="ECO:0000256" key="2">
    <source>
        <dbReference type="ARBA" id="ARBA00023277"/>
    </source>
</evidence>
<feature type="domain" description="L-fucose isomerase C-terminal" evidence="4">
    <location>
        <begin position="365"/>
        <end position="492"/>
    </location>
</feature>
<dbReference type="EMBL" id="LSZW01000054">
    <property type="protein sequence ID" value="KXK65931.1"/>
    <property type="molecule type" value="Genomic_DNA"/>
</dbReference>
<evidence type="ECO:0000256" key="1">
    <source>
        <dbReference type="ARBA" id="ARBA00023235"/>
    </source>
</evidence>
<protein>
    <submittedName>
        <fullName evidence="5">L-fucose isomerase domain protein</fullName>
    </submittedName>
</protein>
<evidence type="ECO:0000313" key="6">
    <source>
        <dbReference type="Proteomes" id="UP000070366"/>
    </source>
</evidence>
<feature type="region of interest" description="Disordered" evidence="3">
    <location>
        <begin position="1"/>
        <end position="24"/>
    </location>
</feature>
<name>A0A136Q5I2_9FIRM</name>
<dbReference type="STRING" id="626937.HMPREF3293_01223"/>
<keyword evidence="2" id="KW-0119">Carbohydrate metabolism</keyword>
<dbReference type="KEGG" id="cmiu:B1H56_06325"/>
<dbReference type="GO" id="GO:0005737">
    <property type="term" value="C:cytoplasm"/>
    <property type="evidence" value="ECO:0007669"/>
    <property type="project" value="InterPro"/>
</dbReference>
<evidence type="ECO:0000256" key="3">
    <source>
        <dbReference type="SAM" id="MobiDB-lite"/>
    </source>
</evidence>
<dbReference type="PANTHER" id="PTHR36120">
    <property type="entry name" value="FUCOSE ISOMERASE"/>
    <property type="match status" value="1"/>
</dbReference>
<organism evidence="5 6">
    <name type="scientific">Christensenella minuta</name>
    <dbReference type="NCBI Taxonomy" id="626937"/>
    <lineage>
        <taxon>Bacteria</taxon>
        <taxon>Bacillati</taxon>
        <taxon>Bacillota</taxon>
        <taxon>Clostridia</taxon>
        <taxon>Christensenellales</taxon>
        <taxon>Christensenellaceae</taxon>
        <taxon>Christensenella</taxon>
    </lineage>
</organism>
<dbReference type="Pfam" id="PF02952">
    <property type="entry name" value="Fucose_iso_C"/>
    <property type="match status" value="1"/>
</dbReference>
<comment type="caution">
    <text evidence="5">The sequence shown here is derived from an EMBL/GenBank/DDBJ whole genome shotgun (WGS) entry which is preliminary data.</text>
</comment>
<gene>
    <name evidence="5" type="ORF">HMPREF3293_01223</name>
</gene>
<dbReference type="SUPFAM" id="SSF53743">
    <property type="entry name" value="FucI/AraA N-terminal and middle domains"/>
    <property type="match status" value="1"/>
</dbReference>
<dbReference type="GO" id="GO:0006004">
    <property type="term" value="P:fucose metabolic process"/>
    <property type="evidence" value="ECO:0007669"/>
    <property type="project" value="InterPro"/>
</dbReference>
<dbReference type="OrthoDB" id="5838738at2"/>
<keyword evidence="6" id="KW-1185">Reference proteome</keyword>
<keyword evidence="1 5" id="KW-0413">Isomerase</keyword>
<dbReference type="InterPro" id="IPR009015">
    <property type="entry name" value="Fucose_isomerase_N/cen_sf"/>
</dbReference>
<dbReference type="AlphaFoldDB" id="A0A136Q5I2"/>